<name>A0AA36I9X8_9DINO</name>
<comment type="caution">
    <text evidence="1">The sequence shown here is derived from an EMBL/GenBank/DDBJ whole genome shotgun (WGS) entry which is preliminary data.</text>
</comment>
<dbReference type="AlphaFoldDB" id="A0AA36I9X8"/>
<organism evidence="1 2">
    <name type="scientific">Effrenium voratum</name>
    <dbReference type="NCBI Taxonomy" id="2562239"/>
    <lineage>
        <taxon>Eukaryota</taxon>
        <taxon>Sar</taxon>
        <taxon>Alveolata</taxon>
        <taxon>Dinophyceae</taxon>
        <taxon>Suessiales</taxon>
        <taxon>Symbiodiniaceae</taxon>
        <taxon>Effrenium</taxon>
    </lineage>
</organism>
<gene>
    <name evidence="1" type="ORF">EVOR1521_LOCUS10735</name>
</gene>
<dbReference type="Proteomes" id="UP001178507">
    <property type="component" value="Unassembled WGS sequence"/>
</dbReference>
<accession>A0AA36I9X8</accession>
<feature type="non-terminal residue" evidence="1">
    <location>
        <position position="1"/>
    </location>
</feature>
<evidence type="ECO:0000313" key="2">
    <source>
        <dbReference type="Proteomes" id="UP001178507"/>
    </source>
</evidence>
<reference evidence="1" key="1">
    <citation type="submission" date="2023-08" db="EMBL/GenBank/DDBJ databases">
        <authorList>
            <person name="Chen Y."/>
            <person name="Shah S."/>
            <person name="Dougan E. K."/>
            <person name="Thang M."/>
            <person name="Chan C."/>
        </authorList>
    </citation>
    <scope>NUCLEOTIDE SEQUENCE</scope>
</reference>
<evidence type="ECO:0000313" key="1">
    <source>
        <dbReference type="EMBL" id="CAJ1383664.1"/>
    </source>
</evidence>
<proteinExistence type="predicted"/>
<dbReference type="EMBL" id="CAUJNA010001037">
    <property type="protein sequence ID" value="CAJ1383664.1"/>
    <property type="molecule type" value="Genomic_DNA"/>
</dbReference>
<keyword evidence="2" id="KW-1185">Reference proteome</keyword>
<protein>
    <submittedName>
        <fullName evidence="1">Uncharacterized protein</fullName>
    </submittedName>
</protein>
<sequence length="87" mass="9370">MSAGLKEASVPVSRDLLLSTFAQLDRLLEGIAQARLINPSESALQSAALALFAVVSSVRSSEEFRCMQAEADSVRVKATFLEKLVTE</sequence>